<accession>A0A5C6EDP9</accession>
<organism evidence="1 2">
    <name type="scientific">Novipirellula aureliae</name>
    <dbReference type="NCBI Taxonomy" id="2527966"/>
    <lineage>
        <taxon>Bacteria</taxon>
        <taxon>Pseudomonadati</taxon>
        <taxon>Planctomycetota</taxon>
        <taxon>Planctomycetia</taxon>
        <taxon>Pirellulales</taxon>
        <taxon>Pirellulaceae</taxon>
        <taxon>Novipirellula</taxon>
    </lineage>
</organism>
<dbReference type="RefSeq" id="WP_146598480.1">
    <property type="nucleotide sequence ID" value="NZ_SJPY01000001.1"/>
</dbReference>
<comment type="caution">
    <text evidence="1">The sequence shown here is derived from an EMBL/GenBank/DDBJ whole genome shotgun (WGS) entry which is preliminary data.</text>
</comment>
<reference evidence="1 2" key="1">
    <citation type="submission" date="2019-02" db="EMBL/GenBank/DDBJ databases">
        <title>Deep-cultivation of Planctomycetes and their phenomic and genomic characterization uncovers novel biology.</title>
        <authorList>
            <person name="Wiegand S."/>
            <person name="Jogler M."/>
            <person name="Boedeker C."/>
            <person name="Pinto D."/>
            <person name="Vollmers J."/>
            <person name="Rivas-Marin E."/>
            <person name="Kohn T."/>
            <person name="Peeters S.H."/>
            <person name="Heuer A."/>
            <person name="Rast P."/>
            <person name="Oberbeckmann S."/>
            <person name="Bunk B."/>
            <person name="Jeske O."/>
            <person name="Meyerdierks A."/>
            <person name="Storesund J.E."/>
            <person name="Kallscheuer N."/>
            <person name="Luecker S."/>
            <person name="Lage O.M."/>
            <person name="Pohl T."/>
            <person name="Merkel B.J."/>
            <person name="Hornburger P."/>
            <person name="Mueller R.-W."/>
            <person name="Bruemmer F."/>
            <person name="Labrenz M."/>
            <person name="Spormann A.M."/>
            <person name="Op Den Camp H."/>
            <person name="Overmann J."/>
            <person name="Amann R."/>
            <person name="Jetten M.S.M."/>
            <person name="Mascher T."/>
            <person name="Medema M.H."/>
            <person name="Devos D.P."/>
            <person name="Kaster A.-K."/>
            <person name="Ovreas L."/>
            <person name="Rohde M."/>
            <person name="Galperin M.Y."/>
            <person name="Jogler C."/>
        </authorList>
    </citation>
    <scope>NUCLEOTIDE SEQUENCE [LARGE SCALE GENOMIC DNA]</scope>
    <source>
        <strain evidence="1 2">Q31b</strain>
    </source>
</reference>
<protein>
    <submittedName>
        <fullName evidence="1">Uncharacterized protein</fullName>
    </submittedName>
</protein>
<gene>
    <name evidence="1" type="ORF">Q31b_10270</name>
</gene>
<evidence type="ECO:0000313" key="2">
    <source>
        <dbReference type="Proteomes" id="UP000315471"/>
    </source>
</evidence>
<dbReference type="EMBL" id="SJPY01000001">
    <property type="protein sequence ID" value="TWU45851.1"/>
    <property type="molecule type" value="Genomic_DNA"/>
</dbReference>
<dbReference type="AlphaFoldDB" id="A0A5C6EDP9"/>
<name>A0A5C6EDP9_9BACT</name>
<keyword evidence="2" id="KW-1185">Reference proteome</keyword>
<proteinExistence type="predicted"/>
<dbReference type="OrthoDB" id="289738at2"/>
<sequence>MYCFQCGAAGAVAFCPACGQDQLASRRSVANETNTASIHWTDSIDYETIIAHPDVRSRLGAIRPCGMRGLSGEDLLSIFDAVSPIGFSLGKLTTAILPIYDKLGIKTDYQSEALCDAPTGRVMLAVLSSLAIKSLAIAEVQQGETQCLLISDIPAGLITNRGRMNILLEKENALVRVSMASTISAQWYDWGKSKNLQQSLFDEIRRELLDQGFGQEPAQRIA</sequence>
<evidence type="ECO:0000313" key="1">
    <source>
        <dbReference type="EMBL" id="TWU45851.1"/>
    </source>
</evidence>
<dbReference type="Proteomes" id="UP000315471">
    <property type="component" value="Unassembled WGS sequence"/>
</dbReference>